<gene>
    <name evidence="1" type="ORF">LCGC14_0313310</name>
</gene>
<protein>
    <recommendedName>
        <fullName evidence="2">Phage head morphogenesis domain-containing protein</fullName>
    </recommendedName>
</protein>
<proteinExistence type="predicted"/>
<accession>A0A0F9TRV1</accession>
<evidence type="ECO:0000313" key="1">
    <source>
        <dbReference type="EMBL" id="KKN82064.1"/>
    </source>
</evidence>
<evidence type="ECO:0008006" key="2">
    <source>
        <dbReference type="Google" id="ProtNLM"/>
    </source>
</evidence>
<reference evidence="1" key="1">
    <citation type="journal article" date="2015" name="Nature">
        <title>Complex archaea that bridge the gap between prokaryotes and eukaryotes.</title>
        <authorList>
            <person name="Spang A."/>
            <person name="Saw J.H."/>
            <person name="Jorgensen S.L."/>
            <person name="Zaremba-Niedzwiedzka K."/>
            <person name="Martijn J."/>
            <person name="Lind A.E."/>
            <person name="van Eijk R."/>
            <person name="Schleper C."/>
            <person name="Guy L."/>
            <person name="Ettema T.J."/>
        </authorList>
    </citation>
    <scope>NUCLEOTIDE SEQUENCE</scope>
</reference>
<dbReference type="EMBL" id="LAZR01000206">
    <property type="protein sequence ID" value="KKN82064.1"/>
    <property type="molecule type" value="Genomic_DNA"/>
</dbReference>
<sequence>MSQERDEDALRLALTRAMGRQGTLIADKIIRGDILSFDEVERMFNAAIVPQLTDVAQRASGIALAVSADLDAVVINEAAAAWARDHTFGLVKDLTATTRDVVSRAIQTFITTPGMTRGELEGALRPAFGPARAQAIAVTEVTRASAEATNIAQRQLGGAGIVMERIWHTLGDDLVDTDICRPLNGKPESVWKNQFPDGPPAHVACRCNATLKVA</sequence>
<dbReference type="AlphaFoldDB" id="A0A0F9TRV1"/>
<comment type="caution">
    <text evidence="1">The sequence shown here is derived from an EMBL/GenBank/DDBJ whole genome shotgun (WGS) entry which is preliminary data.</text>
</comment>
<name>A0A0F9TRV1_9ZZZZ</name>
<organism evidence="1">
    <name type="scientific">marine sediment metagenome</name>
    <dbReference type="NCBI Taxonomy" id="412755"/>
    <lineage>
        <taxon>unclassified sequences</taxon>
        <taxon>metagenomes</taxon>
        <taxon>ecological metagenomes</taxon>
    </lineage>
</organism>